<sequence length="509" mass="57457">MTRKRGVISLTYERLLTFQTSDSISRLDNLTDNHARVELIVHANPLLALTQVRLLRSLKRPARLRVFFPLSPSTLFRTRQSSTFLRNTILMRLLTGCSRVRVRKGLALLVGTSSIQVLFRAGKKQGLVQLQKEIDQLAGENVDTDISDLSERCLITLREVSPQKFLDFLQYEIECHNSDLYFTSYWCCFEEKVRKEKETTEGSESDLNGNDMKKAFSDRSRRPKGSSGQGSCRFSMRRKALLHGAMGMIPVVLTQPCYCTFVRDKKILYRSMDLVRERRTFLSRRERSSLPIKRKEGSVLLPLPLQALEREPACPSSGLDPIFPRWLVRMSSPIKTDEERAVAPWNPRENLPLIEFVSWLILFIQLKSLAFAVGCLQSASPPSAVVRLVSAFDPRRQSLGCSPNPTRVMLMRELAASLRFSSFDQSLTSLGSLGFLSPRGTGANNKNGKWLLTYAGRLIMVNSVLRRGNSALSFPLVRSQGSTPSVVFDPAQLHRSSPFASSQLHQIVD</sequence>
<dbReference type="GO" id="GO:0016301">
    <property type="term" value="F:kinase activity"/>
    <property type="evidence" value="ECO:0007669"/>
    <property type="project" value="UniProtKB-KW"/>
</dbReference>
<feature type="compositionally biased region" description="Basic and acidic residues" evidence="1">
    <location>
        <begin position="211"/>
        <end position="220"/>
    </location>
</feature>
<evidence type="ECO:0000313" key="2">
    <source>
        <dbReference type="EMBL" id="GER43884.1"/>
    </source>
</evidence>
<reference evidence="3" key="1">
    <citation type="journal article" date="2019" name="Curr. Biol.">
        <title>Genome Sequence of Striga asiatica Provides Insight into the Evolution of Plant Parasitism.</title>
        <authorList>
            <person name="Yoshida S."/>
            <person name="Kim S."/>
            <person name="Wafula E.K."/>
            <person name="Tanskanen J."/>
            <person name="Kim Y.M."/>
            <person name="Honaas L."/>
            <person name="Yang Z."/>
            <person name="Spallek T."/>
            <person name="Conn C.E."/>
            <person name="Ichihashi Y."/>
            <person name="Cheong K."/>
            <person name="Cui S."/>
            <person name="Der J.P."/>
            <person name="Gundlach H."/>
            <person name="Jiao Y."/>
            <person name="Hori C."/>
            <person name="Ishida J.K."/>
            <person name="Kasahara H."/>
            <person name="Kiba T."/>
            <person name="Kim M.S."/>
            <person name="Koo N."/>
            <person name="Laohavisit A."/>
            <person name="Lee Y.H."/>
            <person name="Lumba S."/>
            <person name="McCourt P."/>
            <person name="Mortimer J.C."/>
            <person name="Mutuku J.M."/>
            <person name="Nomura T."/>
            <person name="Sasaki-Sekimoto Y."/>
            <person name="Seto Y."/>
            <person name="Wang Y."/>
            <person name="Wakatake T."/>
            <person name="Sakakibara H."/>
            <person name="Demura T."/>
            <person name="Yamaguchi S."/>
            <person name="Yoneyama K."/>
            <person name="Manabe R.I."/>
            <person name="Nelson D.C."/>
            <person name="Schulman A.H."/>
            <person name="Timko M.P."/>
            <person name="dePamphilis C.W."/>
            <person name="Choi D."/>
            <person name="Shirasu K."/>
        </authorList>
    </citation>
    <scope>NUCLEOTIDE SEQUENCE [LARGE SCALE GENOMIC DNA]</scope>
    <source>
        <strain evidence="3">cv. UVA1</strain>
    </source>
</reference>
<keyword evidence="2" id="KW-0808">Transferase</keyword>
<gene>
    <name evidence="2" type="ORF">STAS_20761</name>
</gene>
<dbReference type="Proteomes" id="UP000325081">
    <property type="component" value="Unassembled WGS sequence"/>
</dbReference>
<comment type="caution">
    <text evidence="2">The sequence shown here is derived from an EMBL/GenBank/DDBJ whole genome shotgun (WGS) entry which is preliminary data.</text>
</comment>
<protein>
    <submittedName>
        <fullName evidence="2">Serine/threonine-protein kinase prkC</fullName>
    </submittedName>
</protein>
<dbReference type="AlphaFoldDB" id="A0A5A7QFR4"/>
<organism evidence="2 3">
    <name type="scientific">Striga asiatica</name>
    <name type="common">Asiatic witchweed</name>
    <name type="synonym">Buchnera asiatica</name>
    <dbReference type="NCBI Taxonomy" id="4170"/>
    <lineage>
        <taxon>Eukaryota</taxon>
        <taxon>Viridiplantae</taxon>
        <taxon>Streptophyta</taxon>
        <taxon>Embryophyta</taxon>
        <taxon>Tracheophyta</taxon>
        <taxon>Spermatophyta</taxon>
        <taxon>Magnoliopsida</taxon>
        <taxon>eudicotyledons</taxon>
        <taxon>Gunneridae</taxon>
        <taxon>Pentapetalae</taxon>
        <taxon>asterids</taxon>
        <taxon>lamiids</taxon>
        <taxon>Lamiales</taxon>
        <taxon>Orobanchaceae</taxon>
        <taxon>Buchnereae</taxon>
        <taxon>Striga</taxon>
    </lineage>
</organism>
<name>A0A5A7QFR4_STRAF</name>
<proteinExistence type="predicted"/>
<evidence type="ECO:0000313" key="3">
    <source>
        <dbReference type="Proteomes" id="UP000325081"/>
    </source>
</evidence>
<keyword evidence="2" id="KW-0418">Kinase</keyword>
<evidence type="ECO:0000256" key="1">
    <source>
        <dbReference type="SAM" id="MobiDB-lite"/>
    </source>
</evidence>
<dbReference type="EMBL" id="BKCP01006738">
    <property type="protein sequence ID" value="GER43884.1"/>
    <property type="molecule type" value="Genomic_DNA"/>
</dbReference>
<feature type="region of interest" description="Disordered" evidence="1">
    <location>
        <begin position="199"/>
        <end position="232"/>
    </location>
</feature>
<keyword evidence="3" id="KW-1185">Reference proteome</keyword>
<accession>A0A5A7QFR4</accession>